<dbReference type="InterPro" id="IPR011856">
    <property type="entry name" value="tRNA_endonuc-like_dom_sf"/>
</dbReference>
<dbReference type="InterPro" id="IPR011335">
    <property type="entry name" value="Restrct_endonuc-II-like"/>
</dbReference>
<gene>
    <name evidence="2" type="ORF">B9Q06_00075</name>
</gene>
<evidence type="ECO:0000313" key="2">
    <source>
        <dbReference type="EMBL" id="PSN96591.1"/>
    </source>
</evidence>
<dbReference type="Proteomes" id="UP000241284">
    <property type="component" value="Unassembled WGS sequence"/>
</dbReference>
<dbReference type="InterPro" id="IPR011528">
    <property type="entry name" value="NERD"/>
</dbReference>
<organism evidence="2 3">
    <name type="scientific">Candidatus Marsarchaeota G2 archaeon ECH_B_2</name>
    <dbReference type="NCBI Taxonomy" id="1978160"/>
    <lineage>
        <taxon>Archaea</taxon>
        <taxon>Candidatus Marsarchaeota</taxon>
        <taxon>Candidatus Marsarchaeota group 2</taxon>
    </lineage>
</organism>
<dbReference type="GO" id="GO:0003676">
    <property type="term" value="F:nucleic acid binding"/>
    <property type="evidence" value="ECO:0007669"/>
    <property type="project" value="InterPro"/>
</dbReference>
<sequence length="191" mass="21850">MGALSLIMCLLRNGNAVFEGDFQGELPGVIVHTDLDGRKILVVQNRCELAVEAVRMGCSVDKVTRLLEWREFEVFVSNVFESFGYNVKHDYRFKHRGVRRQIDVLAIQGRRTFSVDCKHWSKTRGLGVYVQKQVERSALLAEFLSNKEVYPLMVTLGFNGFVDGVPVVASYALRDFLLNLDQYVDMLRVLR</sequence>
<evidence type="ECO:0000259" key="1">
    <source>
        <dbReference type="Pfam" id="PF08378"/>
    </source>
</evidence>
<protein>
    <recommendedName>
        <fullName evidence="1">NERD domain-containing protein</fullName>
    </recommendedName>
</protein>
<feature type="domain" description="NERD" evidence="1">
    <location>
        <begin position="72"/>
        <end position="126"/>
    </location>
</feature>
<dbReference type="AlphaFoldDB" id="A0A2R6BD80"/>
<name>A0A2R6BD80_9ARCH</name>
<proteinExistence type="predicted"/>
<evidence type="ECO:0000313" key="3">
    <source>
        <dbReference type="Proteomes" id="UP000241284"/>
    </source>
</evidence>
<dbReference type="Gene3D" id="3.40.1350.10">
    <property type="match status" value="1"/>
</dbReference>
<dbReference type="EMBL" id="NEXH01000001">
    <property type="protein sequence ID" value="PSN96591.1"/>
    <property type="molecule type" value="Genomic_DNA"/>
</dbReference>
<dbReference type="SUPFAM" id="SSF52980">
    <property type="entry name" value="Restriction endonuclease-like"/>
    <property type="match status" value="1"/>
</dbReference>
<dbReference type="Pfam" id="PF08378">
    <property type="entry name" value="NERD"/>
    <property type="match status" value="1"/>
</dbReference>
<comment type="caution">
    <text evidence="2">The sequence shown here is derived from an EMBL/GenBank/DDBJ whole genome shotgun (WGS) entry which is preliminary data.</text>
</comment>
<reference evidence="2 3" key="1">
    <citation type="submission" date="2017-04" db="EMBL/GenBank/DDBJ databases">
        <title>Novel microbial lineages endemic to geothermal iron-oxide mats fill important gaps in the evolutionary history of Archaea.</title>
        <authorList>
            <person name="Jay Z.J."/>
            <person name="Beam J.P."/>
            <person name="Dlakic M."/>
            <person name="Rusch D.B."/>
            <person name="Kozubal M.A."/>
            <person name="Inskeep W.P."/>
        </authorList>
    </citation>
    <scope>NUCLEOTIDE SEQUENCE [LARGE SCALE GENOMIC DNA]</scope>
    <source>
        <strain evidence="2">ECH_B_2</strain>
    </source>
</reference>
<accession>A0A2R6BD80</accession>